<dbReference type="OrthoDB" id="543156at2759"/>
<name>F4W9N3_ACREC</name>
<dbReference type="Proteomes" id="UP000007755">
    <property type="component" value="Unassembled WGS sequence"/>
</dbReference>
<gene>
    <name evidence="1" type="ORF">G5I_02187</name>
</gene>
<evidence type="ECO:0000313" key="1">
    <source>
        <dbReference type="EMBL" id="EGI69019.1"/>
    </source>
</evidence>
<dbReference type="PANTHER" id="PTHR10224">
    <property type="entry name" value="ES1 PROTEIN HOMOLOG, MITOCHONDRIAL"/>
    <property type="match status" value="1"/>
</dbReference>
<dbReference type="InterPro" id="IPR029062">
    <property type="entry name" value="Class_I_gatase-like"/>
</dbReference>
<organism evidence="2">
    <name type="scientific">Acromyrmex echinatior</name>
    <name type="common">Panamanian leafcutter ant</name>
    <name type="synonym">Acromyrmex octospinosus echinatior</name>
    <dbReference type="NCBI Taxonomy" id="103372"/>
    <lineage>
        <taxon>Eukaryota</taxon>
        <taxon>Metazoa</taxon>
        <taxon>Ecdysozoa</taxon>
        <taxon>Arthropoda</taxon>
        <taxon>Hexapoda</taxon>
        <taxon>Insecta</taxon>
        <taxon>Pterygota</taxon>
        <taxon>Neoptera</taxon>
        <taxon>Endopterygota</taxon>
        <taxon>Hymenoptera</taxon>
        <taxon>Apocrita</taxon>
        <taxon>Aculeata</taxon>
        <taxon>Formicoidea</taxon>
        <taxon>Formicidae</taxon>
        <taxon>Myrmicinae</taxon>
        <taxon>Acromyrmex</taxon>
    </lineage>
</organism>
<dbReference type="InParanoid" id="F4W9N3"/>
<dbReference type="Gene3D" id="3.40.50.880">
    <property type="match status" value="1"/>
</dbReference>
<keyword evidence="2" id="KW-1185">Reference proteome</keyword>
<accession>F4W9N3</accession>
<dbReference type="AlphaFoldDB" id="F4W9N3"/>
<dbReference type="eggNOG" id="ENOG502QQFM">
    <property type="taxonomic scope" value="Eukaryota"/>
</dbReference>
<reference evidence="1" key="1">
    <citation type="submission" date="2011-02" db="EMBL/GenBank/DDBJ databases">
        <title>The genome of the leaf-cutting ant Acromyrmex echinatior suggests key adaptations to social evolution and fungus farming.</title>
        <authorList>
            <person name="Nygaard S."/>
            <person name="Zhang G."/>
        </authorList>
    </citation>
    <scope>NUCLEOTIDE SEQUENCE</scope>
</reference>
<evidence type="ECO:0000313" key="2">
    <source>
        <dbReference type="Proteomes" id="UP000007755"/>
    </source>
</evidence>
<sequence length="272" mass="29540">MAIDICIPLTTLGFEDADVLVQRRTGRSEGRIVVSTLILDGTEISEAVSTAIHLRHKKMKPLFYAPDVEICGVVNHLTREMDTESTRNALVEGARLARACIKPLCECEACTHGALIIPGGFGAARTLSDFAEKGTDCTVLPDLEKLIEDFYCEKKPIATMCIASALVAKVLKGVKVTLGKDSPKNDWPYADAIKKVKDMGAKVEMKDVKGVTLDKNFGVLSTPAWLYEPATYADVYDGIDNMAVFAVNSSRVKVVLEFYGNSGTTSPILFIS</sequence>
<dbReference type="STRING" id="103372.F4W9N3"/>
<dbReference type="PANTHER" id="PTHR10224:SF12">
    <property type="entry name" value="GLYOXALASE ELBB"/>
    <property type="match status" value="1"/>
</dbReference>
<dbReference type="EMBL" id="GL888033">
    <property type="protein sequence ID" value="EGI69019.1"/>
    <property type="molecule type" value="Genomic_DNA"/>
</dbReference>
<dbReference type="SUPFAM" id="SSF52317">
    <property type="entry name" value="Class I glutamine amidotransferase-like"/>
    <property type="match status" value="1"/>
</dbReference>
<proteinExistence type="predicted"/>
<protein>
    <submittedName>
        <fullName evidence="1">ES1 protein-like protein, mitochondrial</fullName>
    </submittedName>
</protein>